<proteinExistence type="predicted"/>
<accession>A0ACC4DNJ6</accession>
<name>A0ACC4DNJ6_PURLI</name>
<protein>
    <submittedName>
        <fullName evidence="1">Uncharacterized protein</fullName>
    </submittedName>
</protein>
<dbReference type="EMBL" id="JBGNUJ010000008">
    <property type="protein sequence ID" value="KAL3956900.1"/>
    <property type="molecule type" value="Genomic_DNA"/>
</dbReference>
<comment type="caution">
    <text evidence="1">The sequence shown here is derived from an EMBL/GenBank/DDBJ whole genome shotgun (WGS) entry which is preliminary data.</text>
</comment>
<dbReference type="Proteomes" id="UP001638806">
    <property type="component" value="Unassembled WGS sequence"/>
</dbReference>
<evidence type="ECO:0000313" key="1">
    <source>
        <dbReference type="EMBL" id="KAL3956900.1"/>
    </source>
</evidence>
<evidence type="ECO:0000313" key="2">
    <source>
        <dbReference type="Proteomes" id="UP001638806"/>
    </source>
</evidence>
<keyword evidence="2" id="KW-1185">Reference proteome</keyword>
<sequence length="562" mass="60578">MASDILFTSATVISGDEAAVPRVADVLVSGGVVARIGAPGSIDAEAGPARRVDATGHVLSPGFIDMHAHSDLYLLTHPEHEAKITQGCTTEVVGQDGISYAPVRSEEQMRAIREQIAGWNGNPSDGECAAVPLRDVGMFAWRTLGEYLDCLERNRTATNVAALVPQGNLRLLACGPYDTAAKVEEIDDQVKLLREAMDQGAVGMSSGLTYTPGMYASTSELAVLCKVLADEYPGAFTHRTTAATASRPLRATQRCWSSARRPAALFVGLSCFVSACYATSAQQDLPADLAARPDARDLELFREQGPRPELVSMVDETLAKGVDVTLDTYPGPAETLKRLEDPATREEIRVAVEVKGCDGGHGIPTNWDEIQVGSASDPSIASWSGRRVGEVARTLGRPAIDIFFEILRKDRLATSCLMHVGHEENVQHIMQHRVHMGGSDAILHGETLHPRAYGTFTRYLGHYSRDLGLLKLPDMIAHLTSRPAKRLGVYPHRGLLAEGSAADLVLFDPETVKDMATFEEPKVPSRGIRFVLVNGEVAVDEGKMTGARGGKVLRRKEGKVVG</sequence>
<gene>
    <name evidence="1" type="ORF">ACCO45_009746</name>
</gene>
<reference evidence="1" key="1">
    <citation type="submission" date="2024-12" db="EMBL/GenBank/DDBJ databases">
        <title>Comparative genomics and development of molecular markers within Purpureocillium lilacinum and among Purpureocillium species.</title>
        <authorList>
            <person name="Yeh Z.-Y."/>
            <person name="Ni N.-T."/>
            <person name="Lo P.-H."/>
            <person name="Mushyakhwo K."/>
            <person name="Lin C.-F."/>
            <person name="Nai Y.-S."/>
        </authorList>
    </citation>
    <scope>NUCLEOTIDE SEQUENCE</scope>
    <source>
        <strain evidence="1">NCHU-NPUST-175</strain>
    </source>
</reference>
<organism evidence="1 2">
    <name type="scientific">Purpureocillium lilacinum</name>
    <name type="common">Paecilomyces lilacinus</name>
    <dbReference type="NCBI Taxonomy" id="33203"/>
    <lineage>
        <taxon>Eukaryota</taxon>
        <taxon>Fungi</taxon>
        <taxon>Dikarya</taxon>
        <taxon>Ascomycota</taxon>
        <taxon>Pezizomycotina</taxon>
        <taxon>Sordariomycetes</taxon>
        <taxon>Hypocreomycetidae</taxon>
        <taxon>Hypocreales</taxon>
        <taxon>Ophiocordycipitaceae</taxon>
        <taxon>Purpureocillium</taxon>
    </lineage>
</organism>